<feature type="compositionally biased region" description="Polar residues" evidence="6">
    <location>
        <begin position="78"/>
        <end position="94"/>
    </location>
</feature>
<keyword evidence="2" id="KW-0238">DNA-binding</keyword>
<dbReference type="SMART" id="SM00066">
    <property type="entry name" value="GAL4"/>
    <property type="match status" value="1"/>
</dbReference>
<dbReference type="GO" id="GO:0000981">
    <property type="term" value="F:DNA-binding transcription factor activity, RNA polymerase II-specific"/>
    <property type="evidence" value="ECO:0007669"/>
    <property type="project" value="InterPro"/>
</dbReference>
<organism evidence="8 9">
    <name type="scientific">Penicillium arizonense</name>
    <dbReference type="NCBI Taxonomy" id="1835702"/>
    <lineage>
        <taxon>Eukaryota</taxon>
        <taxon>Fungi</taxon>
        <taxon>Dikarya</taxon>
        <taxon>Ascomycota</taxon>
        <taxon>Pezizomycotina</taxon>
        <taxon>Eurotiomycetes</taxon>
        <taxon>Eurotiomycetidae</taxon>
        <taxon>Eurotiales</taxon>
        <taxon>Aspergillaceae</taxon>
        <taxon>Penicillium</taxon>
    </lineage>
</organism>
<name>A0A1F5LXD9_PENAI</name>
<keyword evidence="3" id="KW-0804">Transcription</keyword>
<gene>
    <name evidence="8" type="ORF">PENARI_c001G07968</name>
</gene>
<dbReference type="EMBL" id="LXJU01000001">
    <property type="protein sequence ID" value="OGE57814.1"/>
    <property type="molecule type" value="Genomic_DNA"/>
</dbReference>
<protein>
    <recommendedName>
        <fullName evidence="7">Zn(2)-C6 fungal-type domain-containing protein</fullName>
    </recommendedName>
</protein>
<dbReference type="SUPFAM" id="SSF57701">
    <property type="entry name" value="Zn2/Cys6 DNA-binding domain"/>
    <property type="match status" value="1"/>
</dbReference>
<reference evidence="8 9" key="1">
    <citation type="journal article" date="2016" name="Sci. Rep.">
        <title>Penicillium arizonense, a new, genome sequenced fungal species, reveals a high chemical diversity in secreted metabolites.</title>
        <authorList>
            <person name="Grijseels S."/>
            <person name="Nielsen J.C."/>
            <person name="Randelovic M."/>
            <person name="Nielsen J."/>
            <person name="Nielsen K.F."/>
            <person name="Workman M."/>
            <person name="Frisvad J.C."/>
        </authorList>
    </citation>
    <scope>NUCLEOTIDE SEQUENCE [LARGE SCALE GENOMIC DNA]</scope>
    <source>
        <strain evidence="8 9">CBS 141311</strain>
    </source>
</reference>
<dbReference type="RefSeq" id="XP_022493237.1">
    <property type="nucleotide sequence ID" value="XM_022626764.1"/>
</dbReference>
<dbReference type="GO" id="GO:0008270">
    <property type="term" value="F:zinc ion binding"/>
    <property type="evidence" value="ECO:0007669"/>
    <property type="project" value="InterPro"/>
</dbReference>
<feature type="region of interest" description="Disordered" evidence="6">
    <location>
        <begin position="1"/>
        <end position="125"/>
    </location>
</feature>
<keyword evidence="5" id="KW-0175">Coiled coil</keyword>
<evidence type="ECO:0000256" key="3">
    <source>
        <dbReference type="ARBA" id="ARBA00023163"/>
    </source>
</evidence>
<feature type="compositionally biased region" description="Low complexity" evidence="6">
    <location>
        <begin position="63"/>
        <end position="77"/>
    </location>
</feature>
<dbReference type="OrthoDB" id="4151048at2759"/>
<keyword evidence="9" id="KW-1185">Reference proteome</keyword>
<evidence type="ECO:0000313" key="8">
    <source>
        <dbReference type="EMBL" id="OGE57814.1"/>
    </source>
</evidence>
<keyword evidence="1" id="KW-0805">Transcription regulation</keyword>
<feature type="coiled-coil region" evidence="5">
    <location>
        <begin position="174"/>
        <end position="215"/>
    </location>
</feature>
<dbReference type="Proteomes" id="UP000177622">
    <property type="component" value="Unassembled WGS sequence"/>
</dbReference>
<dbReference type="GeneID" id="34571498"/>
<proteinExistence type="predicted"/>
<dbReference type="AlphaFoldDB" id="A0A1F5LXD9"/>
<evidence type="ECO:0000256" key="1">
    <source>
        <dbReference type="ARBA" id="ARBA00023015"/>
    </source>
</evidence>
<dbReference type="GO" id="GO:0003677">
    <property type="term" value="F:DNA binding"/>
    <property type="evidence" value="ECO:0007669"/>
    <property type="project" value="UniProtKB-KW"/>
</dbReference>
<dbReference type="PROSITE" id="PS50048">
    <property type="entry name" value="ZN2_CY6_FUNGAL_2"/>
    <property type="match status" value="1"/>
</dbReference>
<evidence type="ECO:0000313" key="9">
    <source>
        <dbReference type="Proteomes" id="UP000177622"/>
    </source>
</evidence>
<dbReference type="PROSITE" id="PS00463">
    <property type="entry name" value="ZN2_CY6_FUNGAL_1"/>
    <property type="match status" value="1"/>
</dbReference>
<evidence type="ECO:0000256" key="4">
    <source>
        <dbReference type="ARBA" id="ARBA00023242"/>
    </source>
</evidence>
<evidence type="ECO:0000256" key="5">
    <source>
        <dbReference type="SAM" id="Coils"/>
    </source>
</evidence>
<sequence length="243" mass="26751">MDTFNELPITENPTSEASFSEASPSDGTVGDISIHDVPTDVPTNDVSTVDASTGEIPTNDVFTSDSPTSDVPSSDTTMNESFANETAITPSENTAPKKKKTRRGRNDPEPDWSAQMRDKVKKSNSRIGQACDRCKAKKMRCTPDHSGCASCISQNLSCKVTDRVTGETYVRGEAGRMRLVIERLNGQADNLKREVTRLQQENELLRDSHAELKSRINMYKSSLDTYEAGFVLSNPEADLMHLL</sequence>
<dbReference type="Gene3D" id="4.10.240.10">
    <property type="entry name" value="Zn(2)-C6 fungal-type DNA-binding domain"/>
    <property type="match status" value="1"/>
</dbReference>
<dbReference type="Pfam" id="PF00172">
    <property type="entry name" value="Zn_clus"/>
    <property type="match status" value="1"/>
</dbReference>
<evidence type="ECO:0000256" key="6">
    <source>
        <dbReference type="SAM" id="MobiDB-lite"/>
    </source>
</evidence>
<accession>A0A1F5LXD9</accession>
<dbReference type="STRING" id="1835702.A0A1F5LXD9"/>
<evidence type="ECO:0000259" key="7">
    <source>
        <dbReference type="PROSITE" id="PS50048"/>
    </source>
</evidence>
<evidence type="ECO:0000256" key="2">
    <source>
        <dbReference type="ARBA" id="ARBA00023125"/>
    </source>
</evidence>
<keyword evidence="4" id="KW-0539">Nucleus</keyword>
<dbReference type="InterPro" id="IPR036864">
    <property type="entry name" value="Zn2-C6_fun-type_DNA-bd_sf"/>
</dbReference>
<feature type="domain" description="Zn(2)-C6 fungal-type" evidence="7">
    <location>
        <begin position="130"/>
        <end position="160"/>
    </location>
</feature>
<feature type="compositionally biased region" description="Polar residues" evidence="6">
    <location>
        <begin position="11"/>
        <end position="26"/>
    </location>
</feature>
<feature type="compositionally biased region" description="Polar residues" evidence="6">
    <location>
        <begin position="41"/>
        <end position="51"/>
    </location>
</feature>
<dbReference type="InterPro" id="IPR001138">
    <property type="entry name" value="Zn2Cys6_DnaBD"/>
</dbReference>
<dbReference type="CDD" id="cd00067">
    <property type="entry name" value="GAL4"/>
    <property type="match status" value="1"/>
</dbReference>
<comment type="caution">
    <text evidence="8">The sequence shown here is derived from an EMBL/GenBank/DDBJ whole genome shotgun (WGS) entry which is preliminary data.</text>
</comment>